<organism evidence="2 3">
    <name type="scientific">Mannheimia haemolytica</name>
    <name type="common">Pasteurella haemolytica</name>
    <dbReference type="NCBI Taxonomy" id="75985"/>
    <lineage>
        <taxon>Bacteria</taxon>
        <taxon>Pseudomonadati</taxon>
        <taxon>Pseudomonadota</taxon>
        <taxon>Gammaproteobacteria</taxon>
        <taxon>Pasteurellales</taxon>
        <taxon>Pasteurellaceae</taxon>
        <taxon>Mannheimia</taxon>
    </lineage>
</organism>
<dbReference type="AlphaFoldDB" id="A0A378NA59"/>
<sequence length="119" mass="14027">MKYLFIPLLFLPPAFSLPPTHKVGNICHAENAPFNYGGVWELSLNGNLICNYWQFLSDTERKYIESQLNEYGELTEQQIEDIQSDDEEYTDNYWEVDDWESSDWDTEAENEDTETITEE</sequence>
<accession>A0A378NA59</accession>
<evidence type="ECO:0000313" key="3">
    <source>
        <dbReference type="Proteomes" id="UP000254031"/>
    </source>
</evidence>
<gene>
    <name evidence="2" type="ORF">NCTC9380_00616</name>
</gene>
<feature type="region of interest" description="Disordered" evidence="1">
    <location>
        <begin position="95"/>
        <end position="119"/>
    </location>
</feature>
<dbReference type="EMBL" id="UGPL01000006">
    <property type="protein sequence ID" value="STY65353.1"/>
    <property type="molecule type" value="Genomic_DNA"/>
</dbReference>
<name>A0A378NA59_MANHA</name>
<dbReference type="RefSeq" id="WP_115262433.1">
    <property type="nucleotide sequence ID" value="NZ_CP097337.1"/>
</dbReference>
<evidence type="ECO:0000313" key="2">
    <source>
        <dbReference type="EMBL" id="STY65353.1"/>
    </source>
</evidence>
<reference evidence="2 3" key="1">
    <citation type="submission" date="2018-06" db="EMBL/GenBank/DDBJ databases">
        <authorList>
            <consortium name="Pathogen Informatics"/>
            <person name="Doyle S."/>
        </authorList>
    </citation>
    <scope>NUCLEOTIDE SEQUENCE [LARGE SCALE GENOMIC DNA]</scope>
    <source>
        <strain evidence="2 3">NCTC9380</strain>
    </source>
</reference>
<protein>
    <submittedName>
        <fullName evidence="2">Uncharacterized protein</fullName>
    </submittedName>
</protein>
<dbReference type="Proteomes" id="UP000254031">
    <property type="component" value="Unassembled WGS sequence"/>
</dbReference>
<evidence type="ECO:0000256" key="1">
    <source>
        <dbReference type="SAM" id="MobiDB-lite"/>
    </source>
</evidence>
<proteinExistence type="predicted"/>